<dbReference type="Proteomes" id="UP000184749">
    <property type="component" value="Plasmid pRgalIE4872d"/>
</dbReference>
<gene>
    <name evidence="7" type="ORF">IE4872_PD00172</name>
</gene>
<name>A0A1L5NS37_9HYPH</name>
<organism evidence="7 8">
    <name type="scientific">Rhizobium gallicum</name>
    <dbReference type="NCBI Taxonomy" id="56730"/>
    <lineage>
        <taxon>Bacteria</taxon>
        <taxon>Pseudomonadati</taxon>
        <taxon>Pseudomonadota</taxon>
        <taxon>Alphaproteobacteria</taxon>
        <taxon>Hyphomicrobiales</taxon>
        <taxon>Rhizobiaceae</taxon>
        <taxon>Rhizobium/Agrobacterium group</taxon>
        <taxon>Rhizobium</taxon>
    </lineage>
</organism>
<dbReference type="GO" id="GO:0015807">
    <property type="term" value="P:L-amino acid transport"/>
    <property type="evidence" value="ECO:0007669"/>
    <property type="project" value="TreeGrafter"/>
</dbReference>
<dbReference type="InterPro" id="IPR003593">
    <property type="entry name" value="AAA+_ATPase"/>
</dbReference>
<accession>A0A1L5NS37</accession>
<dbReference type="InterPro" id="IPR027417">
    <property type="entry name" value="P-loop_NTPase"/>
</dbReference>
<evidence type="ECO:0000256" key="3">
    <source>
        <dbReference type="ARBA" id="ARBA00022741"/>
    </source>
</evidence>
<keyword evidence="2" id="KW-0813">Transport</keyword>
<evidence type="ECO:0000313" key="7">
    <source>
        <dbReference type="EMBL" id="APO70713.1"/>
    </source>
</evidence>
<feature type="domain" description="ABC transporter" evidence="6">
    <location>
        <begin position="2"/>
        <end position="233"/>
    </location>
</feature>
<dbReference type="PROSITE" id="PS50893">
    <property type="entry name" value="ABC_TRANSPORTER_2"/>
    <property type="match status" value="1"/>
</dbReference>
<dbReference type="SMART" id="SM00382">
    <property type="entry name" value="AAA"/>
    <property type="match status" value="1"/>
</dbReference>
<keyword evidence="5" id="KW-0029">Amino-acid transport</keyword>
<dbReference type="Pfam" id="PF00005">
    <property type="entry name" value="ABC_tran"/>
    <property type="match status" value="1"/>
</dbReference>
<dbReference type="InterPro" id="IPR003439">
    <property type="entry name" value="ABC_transporter-like_ATP-bd"/>
</dbReference>
<dbReference type="GO" id="GO:0015658">
    <property type="term" value="F:branched-chain amino acid transmembrane transporter activity"/>
    <property type="evidence" value="ECO:0007669"/>
    <property type="project" value="TreeGrafter"/>
</dbReference>
<proteinExistence type="inferred from homology"/>
<protein>
    <submittedName>
        <fullName evidence="7">Branched-chain amino acid ABC transporter ATP-binding protein</fullName>
    </submittedName>
</protein>
<dbReference type="EMBL" id="CP017105">
    <property type="protein sequence ID" value="APO70713.1"/>
    <property type="molecule type" value="Genomic_DNA"/>
</dbReference>
<comment type="similarity">
    <text evidence="1">Belongs to the ABC transporter superfamily.</text>
</comment>
<keyword evidence="7" id="KW-0614">Plasmid</keyword>
<evidence type="ECO:0000313" key="8">
    <source>
        <dbReference type="Proteomes" id="UP000184749"/>
    </source>
</evidence>
<dbReference type="PANTHER" id="PTHR43820">
    <property type="entry name" value="HIGH-AFFINITY BRANCHED-CHAIN AMINO ACID TRANSPORT ATP-BINDING PROTEIN LIVF"/>
    <property type="match status" value="1"/>
</dbReference>
<dbReference type="Gene3D" id="3.40.50.300">
    <property type="entry name" value="P-loop containing nucleotide triphosphate hydrolases"/>
    <property type="match status" value="1"/>
</dbReference>
<sequence>MLEVSGLQAGYGSMTVLRDIELSVSEGEVLLVVGENGAGKSTLLQTIGGFICPSAGSIRFGGKEVGGQAPRELVRQGIRLVLDGHRVFPDMRVRDNLALGAAFTGANRLGLSDAIEEIFSIFPILKEKRDAHARDLSGGQQQMLALSQAFIAKPKILLCDEPSLGLAQALMPQILAFLERLTKDGVTIVLVEQHYHLAVPISNSALLLDRGQVQFTCRADELEARLHAERVVA</sequence>
<reference evidence="7 8" key="1">
    <citation type="submission" date="2016-09" db="EMBL/GenBank/DDBJ databases">
        <title>The complete genome sequences of Rhizobium gallicum, symbiovars gallicum and phaseoli, symbionts associated to common bean (Phaseolus vulgaris).</title>
        <authorList>
            <person name="Bustos P."/>
            <person name="Santamaria R.I."/>
            <person name="Perez-Carrascal O.M."/>
            <person name="Juarez S."/>
            <person name="Lozano L."/>
            <person name="Martinez-Flores I."/>
            <person name="Martinez-Romero E."/>
            <person name="Cevallos M."/>
            <person name="Romero D."/>
            <person name="Davila G."/>
            <person name="Gonzalez V."/>
        </authorList>
    </citation>
    <scope>NUCLEOTIDE SEQUENCE [LARGE SCALE GENOMIC DNA]</scope>
    <source>
        <strain evidence="7 8">IE4872</strain>
        <plasmid evidence="8">prgalie4872d</plasmid>
    </source>
</reference>
<dbReference type="InterPro" id="IPR017871">
    <property type="entry name" value="ABC_transporter-like_CS"/>
</dbReference>
<dbReference type="PROSITE" id="PS00211">
    <property type="entry name" value="ABC_TRANSPORTER_1"/>
    <property type="match status" value="1"/>
</dbReference>
<dbReference type="GO" id="GO:0005524">
    <property type="term" value="F:ATP binding"/>
    <property type="evidence" value="ECO:0007669"/>
    <property type="project" value="UniProtKB-KW"/>
</dbReference>
<dbReference type="GO" id="GO:0016887">
    <property type="term" value="F:ATP hydrolysis activity"/>
    <property type="evidence" value="ECO:0007669"/>
    <property type="project" value="InterPro"/>
</dbReference>
<dbReference type="OrthoDB" id="9776369at2"/>
<dbReference type="AlphaFoldDB" id="A0A1L5NS37"/>
<evidence type="ECO:0000256" key="5">
    <source>
        <dbReference type="ARBA" id="ARBA00022970"/>
    </source>
</evidence>
<dbReference type="InterPro" id="IPR052156">
    <property type="entry name" value="BCAA_Transport_ATP-bd_LivF"/>
</dbReference>
<evidence type="ECO:0000259" key="6">
    <source>
        <dbReference type="PROSITE" id="PS50893"/>
    </source>
</evidence>
<dbReference type="RefSeq" id="WP_074071173.1">
    <property type="nucleotide sequence ID" value="NZ_CP017105.1"/>
</dbReference>
<keyword evidence="4 7" id="KW-0067">ATP-binding</keyword>
<dbReference type="SUPFAM" id="SSF52540">
    <property type="entry name" value="P-loop containing nucleoside triphosphate hydrolases"/>
    <property type="match status" value="1"/>
</dbReference>
<dbReference type="CDD" id="cd03224">
    <property type="entry name" value="ABC_TM1139_LivF_branched"/>
    <property type="match status" value="1"/>
</dbReference>
<evidence type="ECO:0000256" key="1">
    <source>
        <dbReference type="ARBA" id="ARBA00005417"/>
    </source>
</evidence>
<geneLocation type="plasmid" evidence="8">
    <name>prgalie4872d</name>
</geneLocation>
<evidence type="ECO:0000256" key="2">
    <source>
        <dbReference type="ARBA" id="ARBA00022448"/>
    </source>
</evidence>
<keyword evidence="3" id="KW-0547">Nucleotide-binding</keyword>
<evidence type="ECO:0000256" key="4">
    <source>
        <dbReference type="ARBA" id="ARBA00022840"/>
    </source>
</evidence>
<dbReference type="PANTHER" id="PTHR43820:SF4">
    <property type="entry name" value="HIGH-AFFINITY BRANCHED-CHAIN AMINO ACID TRANSPORT ATP-BINDING PROTEIN LIVF"/>
    <property type="match status" value="1"/>
</dbReference>